<dbReference type="EMBL" id="JARZFX010000007">
    <property type="protein sequence ID" value="MEC5424577.1"/>
    <property type="molecule type" value="Genomic_DNA"/>
</dbReference>
<keyword evidence="8 9" id="KW-0413">Isomerase</keyword>
<evidence type="ECO:0000313" key="12">
    <source>
        <dbReference type="Proteomes" id="UP001335737"/>
    </source>
</evidence>
<comment type="catalytic activity">
    <reaction evidence="1 9">
        <text>N-(5-phospho-beta-D-ribosyl)anthranilate = 1-(2-carboxyphenylamino)-1-deoxy-D-ribulose 5-phosphate</text>
        <dbReference type="Rhea" id="RHEA:21540"/>
        <dbReference type="ChEBI" id="CHEBI:18277"/>
        <dbReference type="ChEBI" id="CHEBI:58613"/>
        <dbReference type="EC" id="5.3.1.24"/>
    </reaction>
</comment>
<evidence type="ECO:0000256" key="4">
    <source>
        <dbReference type="ARBA" id="ARBA00022272"/>
    </source>
</evidence>
<evidence type="ECO:0000256" key="1">
    <source>
        <dbReference type="ARBA" id="ARBA00001164"/>
    </source>
</evidence>
<evidence type="ECO:0000256" key="5">
    <source>
        <dbReference type="ARBA" id="ARBA00022605"/>
    </source>
</evidence>
<proteinExistence type="inferred from homology"/>
<dbReference type="InterPro" id="IPR013785">
    <property type="entry name" value="Aldolase_TIM"/>
</dbReference>
<gene>
    <name evidence="9" type="primary">trpF</name>
    <name evidence="11" type="ORF">QGM71_13835</name>
</gene>
<evidence type="ECO:0000256" key="6">
    <source>
        <dbReference type="ARBA" id="ARBA00022822"/>
    </source>
</evidence>
<dbReference type="Proteomes" id="UP001335737">
    <property type="component" value="Unassembled WGS sequence"/>
</dbReference>
<dbReference type="CDD" id="cd00405">
    <property type="entry name" value="PRAI"/>
    <property type="match status" value="1"/>
</dbReference>
<evidence type="ECO:0000256" key="9">
    <source>
        <dbReference type="HAMAP-Rule" id="MF_00135"/>
    </source>
</evidence>
<evidence type="ECO:0000259" key="10">
    <source>
        <dbReference type="Pfam" id="PF00697"/>
    </source>
</evidence>
<organism evidence="11 12">
    <name type="scientific">Virgibacillus tibetensis</name>
    <dbReference type="NCBI Taxonomy" id="3042313"/>
    <lineage>
        <taxon>Bacteria</taxon>
        <taxon>Bacillati</taxon>
        <taxon>Bacillota</taxon>
        <taxon>Bacilli</taxon>
        <taxon>Bacillales</taxon>
        <taxon>Bacillaceae</taxon>
        <taxon>Virgibacillus</taxon>
    </lineage>
</organism>
<keyword evidence="7 9" id="KW-0057">Aromatic amino acid biosynthesis</keyword>
<dbReference type="Pfam" id="PF00697">
    <property type="entry name" value="PRAI"/>
    <property type="match status" value="1"/>
</dbReference>
<sequence>MLVKICGIKTKQAAQTAANAGADLIGFVFAPSKRRISPSDAAIIAKSLPASSKTVGVFVNESVERMMEIANLVGLDYIQLHGDEPAAIAQQLDYKIIKAFPVQQDNLSEIKAYPCDFYLLDSPAGVNRGGNGTTFDWHLTRNLSLDPAKIILAGGLTVENVNQASKLVNPAGVDVSSGVEVNGEKDLVKIKEFIESAKKSRKDETIENLHNA</sequence>
<comment type="pathway">
    <text evidence="2 9">Amino-acid biosynthesis; L-tryptophan biosynthesis; L-tryptophan from chorismate: step 3/5.</text>
</comment>
<feature type="domain" description="N-(5'phosphoribosyl) anthranilate isomerase (PRAI)" evidence="10">
    <location>
        <begin position="3"/>
        <end position="195"/>
    </location>
</feature>
<protein>
    <recommendedName>
        <fullName evidence="4 9">N-(5'-phosphoribosyl)anthranilate isomerase</fullName>
        <shortName evidence="9">PRAI</shortName>
        <ecNumber evidence="3 9">5.3.1.24</ecNumber>
    </recommendedName>
</protein>
<reference evidence="11 12" key="1">
    <citation type="journal article" date="2024" name="Int. J. Syst. Evol. Microbiol.">
        <title>Virgibacillus tibetensis sp. nov., isolated from salt lake on the Tibetan Plateau of China.</title>
        <authorList>
            <person name="Phurbu D."/>
            <person name="Liu Z.-X."/>
            <person name="Wang R."/>
            <person name="Zheng Y.-Y."/>
            <person name="Liu H.-C."/>
            <person name="Zhou Y.-G."/>
            <person name="Yu Y.-J."/>
            <person name="Li A.-H."/>
        </authorList>
    </citation>
    <scope>NUCLEOTIDE SEQUENCE [LARGE SCALE GENOMIC DNA]</scope>
    <source>
        <strain evidence="11 12">C22-A2</strain>
    </source>
</reference>
<comment type="similarity">
    <text evidence="9">Belongs to the TrpF family.</text>
</comment>
<dbReference type="EC" id="5.3.1.24" evidence="3 9"/>
<evidence type="ECO:0000256" key="3">
    <source>
        <dbReference type="ARBA" id="ARBA00012572"/>
    </source>
</evidence>
<evidence type="ECO:0000313" key="11">
    <source>
        <dbReference type="EMBL" id="MEC5424577.1"/>
    </source>
</evidence>
<accession>A0ABU6KJI7</accession>
<dbReference type="InterPro" id="IPR001240">
    <property type="entry name" value="PRAI_dom"/>
</dbReference>
<comment type="caution">
    <text evidence="11">The sequence shown here is derived from an EMBL/GenBank/DDBJ whole genome shotgun (WGS) entry which is preliminary data.</text>
</comment>
<keyword evidence="12" id="KW-1185">Reference proteome</keyword>
<keyword evidence="5 9" id="KW-0028">Amino-acid biosynthesis</keyword>
<dbReference type="SUPFAM" id="SSF51366">
    <property type="entry name" value="Ribulose-phoshate binding barrel"/>
    <property type="match status" value="1"/>
</dbReference>
<dbReference type="GO" id="GO:0016853">
    <property type="term" value="F:isomerase activity"/>
    <property type="evidence" value="ECO:0007669"/>
    <property type="project" value="UniProtKB-KW"/>
</dbReference>
<dbReference type="Gene3D" id="3.20.20.70">
    <property type="entry name" value="Aldolase class I"/>
    <property type="match status" value="1"/>
</dbReference>
<evidence type="ECO:0000256" key="8">
    <source>
        <dbReference type="ARBA" id="ARBA00023235"/>
    </source>
</evidence>
<dbReference type="InterPro" id="IPR011060">
    <property type="entry name" value="RibuloseP-bd_barrel"/>
</dbReference>
<keyword evidence="6 9" id="KW-0822">Tryptophan biosynthesis</keyword>
<evidence type="ECO:0000256" key="2">
    <source>
        <dbReference type="ARBA" id="ARBA00004664"/>
    </source>
</evidence>
<name>A0ABU6KJI7_9BACI</name>
<dbReference type="PANTHER" id="PTHR42894">
    <property type="entry name" value="N-(5'-PHOSPHORIBOSYL)ANTHRANILATE ISOMERASE"/>
    <property type="match status" value="1"/>
</dbReference>
<evidence type="ECO:0000256" key="7">
    <source>
        <dbReference type="ARBA" id="ARBA00023141"/>
    </source>
</evidence>
<dbReference type="InterPro" id="IPR044643">
    <property type="entry name" value="TrpF_fam"/>
</dbReference>
<dbReference type="PANTHER" id="PTHR42894:SF1">
    <property type="entry name" value="N-(5'-PHOSPHORIBOSYL)ANTHRANILATE ISOMERASE"/>
    <property type="match status" value="1"/>
</dbReference>
<dbReference type="HAMAP" id="MF_00135">
    <property type="entry name" value="PRAI"/>
    <property type="match status" value="1"/>
</dbReference>
<dbReference type="RefSeq" id="WP_327608145.1">
    <property type="nucleotide sequence ID" value="NZ_JARZFX010000007.1"/>
</dbReference>